<dbReference type="EMBL" id="JAMD01000001">
    <property type="protein sequence ID" value="KEJ97799.1"/>
    <property type="molecule type" value="Genomic_DNA"/>
</dbReference>
<dbReference type="CDD" id="cd00293">
    <property type="entry name" value="USP-like"/>
    <property type="match status" value="1"/>
</dbReference>
<dbReference type="InterPro" id="IPR006016">
    <property type="entry name" value="UspA"/>
</dbReference>
<dbReference type="SUPFAM" id="SSF52402">
    <property type="entry name" value="Adenine nucleotide alpha hydrolases-like"/>
    <property type="match status" value="1"/>
</dbReference>
<evidence type="ECO:0000256" key="1">
    <source>
        <dbReference type="ARBA" id="ARBA00008791"/>
    </source>
</evidence>
<feature type="domain" description="UspA" evidence="2">
    <location>
        <begin position="233"/>
        <end position="283"/>
    </location>
</feature>
<dbReference type="OrthoDB" id="9804721at2"/>
<name>A0A073J744_9RHOB</name>
<evidence type="ECO:0000259" key="2">
    <source>
        <dbReference type="Pfam" id="PF00582"/>
    </source>
</evidence>
<dbReference type="Proteomes" id="UP000027746">
    <property type="component" value="Unassembled WGS sequence"/>
</dbReference>
<comment type="caution">
    <text evidence="3">The sequence shown here is derived from an EMBL/GenBank/DDBJ whole genome shotgun (WGS) entry which is preliminary data.</text>
</comment>
<keyword evidence="4" id="KW-1185">Reference proteome</keyword>
<accession>A0A073J744</accession>
<dbReference type="PANTHER" id="PTHR46268:SF15">
    <property type="entry name" value="UNIVERSAL STRESS PROTEIN HP_0031"/>
    <property type="match status" value="1"/>
</dbReference>
<organism evidence="3 4">
    <name type="scientific">Pseudosulfitobacter pseudonitzschiae</name>
    <dbReference type="NCBI Taxonomy" id="1402135"/>
    <lineage>
        <taxon>Bacteria</taxon>
        <taxon>Pseudomonadati</taxon>
        <taxon>Pseudomonadota</taxon>
        <taxon>Alphaproteobacteria</taxon>
        <taxon>Rhodobacterales</taxon>
        <taxon>Roseobacteraceae</taxon>
        <taxon>Pseudosulfitobacter</taxon>
    </lineage>
</organism>
<sequence>MKNTTISVILGVDAQPADLGDLSQQSLENNIHLIVLLLRKLPPVPVFYMGLGEFSAYSLPEGWQADVDKANTALEAQRAKISQYLADQGASAEVRAVFGDAPGLRSAVAHVGLTCDTIIIGDDLRSDEHLFRDVVHAALFESSAGVMLNTLGKAGALQPKSAFVAWKAGVPATRAIRAALPALRTAQDVTVALFDPVSTASQDGENPGSDVAAWLNHQGCTVVVQQYPGSGQETGTAILKRAKEIAADLIVMGAYGHSRLRETVFGGTTQTLIEQRDRPVLLCH</sequence>
<dbReference type="AlphaFoldDB" id="A0A073J744"/>
<dbReference type="RefSeq" id="WP_037920917.1">
    <property type="nucleotide sequence ID" value="NZ_CP054599.1"/>
</dbReference>
<gene>
    <name evidence="3" type="ORF">SUH3_02095</name>
</gene>
<dbReference type="Pfam" id="PF00582">
    <property type="entry name" value="Usp"/>
    <property type="match status" value="1"/>
</dbReference>
<dbReference type="PANTHER" id="PTHR46268">
    <property type="entry name" value="STRESS RESPONSE PROTEIN NHAX"/>
    <property type="match status" value="1"/>
</dbReference>
<protein>
    <recommendedName>
        <fullName evidence="2">UspA domain-containing protein</fullName>
    </recommendedName>
</protein>
<comment type="similarity">
    <text evidence="1">Belongs to the universal stress protein A family.</text>
</comment>
<reference evidence="3 4" key="1">
    <citation type="submission" date="2014-01" db="EMBL/GenBank/DDBJ databases">
        <title>Sulfitobacter sp. H3 (MCCC 1A00686) Genome Sequencing.</title>
        <authorList>
            <person name="Lai Q."/>
            <person name="Hong Z."/>
        </authorList>
    </citation>
    <scope>NUCLEOTIDE SEQUENCE [LARGE SCALE GENOMIC DNA]</scope>
    <source>
        <strain evidence="3 4">H3</strain>
    </source>
</reference>
<proteinExistence type="inferred from homology"/>
<evidence type="ECO:0000313" key="4">
    <source>
        <dbReference type="Proteomes" id="UP000027746"/>
    </source>
</evidence>
<evidence type="ECO:0000313" key="3">
    <source>
        <dbReference type="EMBL" id="KEJ97799.1"/>
    </source>
</evidence>
<dbReference type="GeneID" id="68870342"/>
<dbReference type="Gene3D" id="3.40.50.12370">
    <property type="match status" value="1"/>
</dbReference>